<accession>A0A0C9VLH2</accession>
<evidence type="ECO:0000313" key="1">
    <source>
        <dbReference type="EMBL" id="KIJ42592.1"/>
    </source>
</evidence>
<dbReference type="OrthoDB" id="3247418at2759"/>
<name>A0A0C9VLH2_SPHS4</name>
<proteinExistence type="predicted"/>
<organism evidence="1 2">
    <name type="scientific">Sphaerobolus stellatus (strain SS14)</name>
    <dbReference type="NCBI Taxonomy" id="990650"/>
    <lineage>
        <taxon>Eukaryota</taxon>
        <taxon>Fungi</taxon>
        <taxon>Dikarya</taxon>
        <taxon>Basidiomycota</taxon>
        <taxon>Agaricomycotina</taxon>
        <taxon>Agaricomycetes</taxon>
        <taxon>Phallomycetidae</taxon>
        <taxon>Geastrales</taxon>
        <taxon>Sphaerobolaceae</taxon>
        <taxon>Sphaerobolus</taxon>
    </lineage>
</organism>
<keyword evidence="2" id="KW-1185">Reference proteome</keyword>
<dbReference type="EMBL" id="KN837129">
    <property type="protein sequence ID" value="KIJ42592.1"/>
    <property type="molecule type" value="Genomic_DNA"/>
</dbReference>
<protein>
    <submittedName>
        <fullName evidence="1">Uncharacterized protein</fullName>
    </submittedName>
</protein>
<evidence type="ECO:0000313" key="2">
    <source>
        <dbReference type="Proteomes" id="UP000054279"/>
    </source>
</evidence>
<reference evidence="1 2" key="1">
    <citation type="submission" date="2014-06" db="EMBL/GenBank/DDBJ databases">
        <title>Evolutionary Origins and Diversification of the Mycorrhizal Mutualists.</title>
        <authorList>
            <consortium name="DOE Joint Genome Institute"/>
            <consortium name="Mycorrhizal Genomics Consortium"/>
            <person name="Kohler A."/>
            <person name="Kuo A."/>
            <person name="Nagy L.G."/>
            <person name="Floudas D."/>
            <person name="Copeland A."/>
            <person name="Barry K.W."/>
            <person name="Cichocki N."/>
            <person name="Veneault-Fourrey C."/>
            <person name="LaButti K."/>
            <person name="Lindquist E.A."/>
            <person name="Lipzen A."/>
            <person name="Lundell T."/>
            <person name="Morin E."/>
            <person name="Murat C."/>
            <person name="Riley R."/>
            <person name="Ohm R."/>
            <person name="Sun H."/>
            <person name="Tunlid A."/>
            <person name="Henrissat B."/>
            <person name="Grigoriev I.V."/>
            <person name="Hibbett D.S."/>
            <person name="Martin F."/>
        </authorList>
    </citation>
    <scope>NUCLEOTIDE SEQUENCE [LARGE SCALE GENOMIC DNA]</scope>
    <source>
        <strain evidence="1 2">SS14</strain>
    </source>
</reference>
<gene>
    <name evidence="1" type="ORF">M422DRAFT_171020</name>
</gene>
<dbReference type="Proteomes" id="UP000054279">
    <property type="component" value="Unassembled WGS sequence"/>
</dbReference>
<sequence length="200" mass="23177">MLCLGQLESTILQTFTRGTSLRRWLGRPETHSALRECKELFEKIFKGKSEQEFIHPHQESNKRETRFPFNLQLATQHSHGTLHGWHHGAYKVTYSRASTHLGNSLILFYPRGNRDVDYVPASIKYIFSVGSKVQFAAHRHLEAAGDFVDPFSIYPHFPAKLYSTILKENLEIIEVDWVFSHFARYNFTSDLVVVLPLSRE</sequence>
<dbReference type="AlphaFoldDB" id="A0A0C9VLH2"/>
<dbReference type="HOGENOM" id="CLU_067870_0_0_1"/>